<dbReference type="GO" id="GO:0000272">
    <property type="term" value="P:polysaccharide catabolic process"/>
    <property type="evidence" value="ECO:0007669"/>
    <property type="project" value="UniProtKB-KW"/>
</dbReference>
<organism evidence="13 14">
    <name type="scientific">Aspergillus tanneri</name>
    <dbReference type="NCBI Taxonomy" id="1220188"/>
    <lineage>
        <taxon>Eukaryota</taxon>
        <taxon>Fungi</taxon>
        <taxon>Dikarya</taxon>
        <taxon>Ascomycota</taxon>
        <taxon>Pezizomycotina</taxon>
        <taxon>Eurotiomycetes</taxon>
        <taxon>Eurotiomycetidae</taxon>
        <taxon>Eurotiales</taxon>
        <taxon>Aspergillaceae</taxon>
        <taxon>Aspergillus</taxon>
        <taxon>Aspergillus subgen. Circumdati</taxon>
    </lineage>
</organism>
<dbReference type="GO" id="GO:0008061">
    <property type="term" value="F:chitin binding"/>
    <property type="evidence" value="ECO:0007669"/>
    <property type="project" value="UniProtKB-KW"/>
</dbReference>
<evidence type="ECO:0000256" key="9">
    <source>
        <dbReference type="ARBA" id="ARBA00023295"/>
    </source>
</evidence>
<evidence type="ECO:0000256" key="8">
    <source>
        <dbReference type="ARBA" id="ARBA00023277"/>
    </source>
</evidence>
<dbReference type="SUPFAM" id="SSF51445">
    <property type="entry name" value="(Trans)glycosidases"/>
    <property type="match status" value="1"/>
</dbReference>
<reference evidence="13 14" key="1">
    <citation type="submission" date="2019-08" db="EMBL/GenBank/DDBJ databases">
        <title>The genome sequence of a newly discovered highly antifungal drug resistant Aspergillus species, Aspergillus tanneri NIH 1004.</title>
        <authorList>
            <person name="Mounaud S."/>
            <person name="Singh I."/>
            <person name="Joardar V."/>
            <person name="Pakala S."/>
            <person name="Pakala S."/>
            <person name="Venepally P."/>
            <person name="Chung J.K."/>
            <person name="Losada L."/>
            <person name="Nierman W.C."/>
        </authorList>
    </citation>
    <scope>NUCLEOTIDE SEQUENCE [LARGE SCALE GENOMIC DNA]</scope>
    <source>
        <strain evidence="13 14">NIH1004</strain>
    </source>
</reference>
<dbReference type="GO" id="GO:0006032">
    <property type="term" value="P:chitin catabolic process"/>
    <property type="evidence" value="ECO:0007669"/>
    <property type="project" value="UniProtKB-KW"/>
</dbReference>
<dbReference type="PANTHER" id="PTHR47700">
    <property type="entry name" value="V CHITINASE, PUTATIVE (AFU_ORTHOLOGUE AFUA_6G13720)-RELATED"/>
    <property type="match status" value="1"/>
</dbReference>
<evidence type="ECO:0000313" key="14">
    <source>
        <dbReference type="Proteomes" id="UP000324241"/>
    </source>
</evidence>
<keyword evidence="7" id="KW-0843">Virulence</keyword>
<dbReference type="InterPro" id="IPR036861">
    <property type="entry name" value="Endochitinase-like_sf"/>
</dbReference>
<evidence type="ECO:0000256" key="3">
    <source>
        <dbReference type="ARBA" id="ARBA00012729"/>
    </source>
</evidence>
<dbReference type="PANTHER" id="PTHR47700:SF1">
    <property type="entry name" value="CHITINASE"/>
    <property type="match status" value="1"/>
</dbReference>
<dbReference type="EMBL" id="QUQM01000006">
    <property type="protein sequence ID" value="KAA8645198.1"/>
    <property type="molecule type" value="Genomic_DNA"/>
</dbReference>
<evidence type="ECO:0000256" key="1">
    <source>
        <dbReference type="ARBA" id="ARBA00000822"/>
    </source>
</evidence>
<gene>
    <name evidence="13" type="ORF">ATNIH1004_009415</name>
</gene>
<evidence type="ECO:0000259" key="12">
    <source>
        <dbReference type="PROSITE" id="PS51910"/>
    </source>
</evidence>
<dbReference type="EC" id="3.2.1.14" evidence="3"/>
<dbReference type="Pfam" id="PF00704">
    <property type="entry name" value="Glyco_hydro_18"/>
    <property type="match status" value="1"/>
</dbReference>
<name>A0A5M9MDZ6_9EURO</name>
<feature type="domain" description="GH18" evidence="12">
    <location>
        <begin position="94"/>
        <end position="413"/>
    </location>
</feature>
<evidence type="ECO:0000256" key="4">
    <source>
        <dbReference type="ARBA" id="ARBA00022669"/>
    </source>
</evidence>
<dbReference type="InterPro" id="IPR017853">
    <property type="entry name" value="GH"/>
</dbReference>
<evidence type="ECO:0000256" key="5">
    <source>
        <dbReference type="ARBA" id="ARBA00022801"/>
    </source>
</evidence>
<dbReference type="InterPro" id="IPR001223">
    <property type="entry name" value="Glyco_hydro18_cat"/>
</dbReference>
<dbReference type="InterPro" id="IPR029070">
    <property type="entry name" value="Chitinase_insertion_sf"/>
</dbReference>
<comment type="caution">
    <text evidence="13">The sequence shown here is derived from an EMBL/GenBank/DDBJ whole genome shotgun (WGS) entry which is preliminary data.</text>
</comment>
<evidence type="ECO:0000256" key="7">
    <source>
        <dbReference type="ARBA" id="ARBA00023026"/>
    </source>
</evidence>
<dbReference type="VEuPathDB" id="FungiDB:EYZ11_011044"/>
<dbReference type="Proteomes" id="UP000324241">
    <property type="component" value="Unassembled WGS sequence"/>
</dbReference>
<protein>
    <recommendedName>
        <fullName evidence="3">chitinase</fullName>
        <ecNumber evidence="3">3.2.1.14</ecNumber>
    </recommendedName>
</protein>
<dbReference type="InterPro" id="IPR011583">
    <property type="entry name" value="Chitinase_II/V-like_cat"/>
</dbReference>
<dbReference type="OrthoDB" id="73875at2759"/>
<dbReference type="SUPFAM" id="SSF54556">
    <property type="entry name" value="Chitinase insertion domain"/>
    <property type="match status" value="1"/>
</dbReference>
<keyword evidence="5 11" id="KW-0378">Hydrolase</keyword>
<dbReference type="GeneID" id="54332117"/>
<keyword evidence="6" id="KW-0146">Chitin degradation</keyword>
<evidence type="ECO:0000256" key="11">
    <source>
        <dbReference type="RuleBase" id="RU000489"/>
    </source>
</evidence>
<keyword evidence="9 11" id="KW-0326">Glycosidase</keyword>
<evidence type="ECO:0000256" key="6">
    <source>
        <dbReference type="ARBA" id="ARBA00023024"/>
    </source>
</evidence>
<dbReference type="InterPro" id="IPR001579">
    <property type="entry name" value="Glyco_hydro_18_chit_AS"/>
</dbReference>
<keyword evidence="4" id="KW-0147">Chitin-binding</keyword>
<comment type="catalytic activity">
    <reaction evidence="1">
        <text>Random endo-hydrolysis of N-acetyl-beta-D-glucosaminide (1-&gt;4)-beta-linkages in chitin and chitodextrins.</text>
        <dbReference type="EC" id="3.2.1.14"/>
    </reaction>
</comment>
<dbReference type="GO" id="GO:0008843">
    <property type="term" value="F:endochitinase activity"/>
    <property type="evidence" value="ECO:0007669"/>
    <property type="project" value="UniProtKB-EC"/>
</dbReference>
<dbReference type="AlphaFoldDB" id="A0A5M9MDZ6"/>
<sequence length="537" mass="58867">MSLSKDTPPFPAPIANAVCGPQKAGSKPPTGSLDIAALNPYPLDACCNIWGQCGITKDFCIDTNTGTPGTAEPGTYGCISYCGLDIIKVDGTGAIKIAYYKGYCLSRKYLFQDASQIDTSQYTHIHFGFGMLTPSYNIEFWRRILLFSGWDFSTMPATYQIFPNSVTPKNRLIMATKIADLIKKHNLDGVDIDWEYPGAPDLPIFNPGSPEEGPNYLAFLVILKNLLPGKSVSIATLSPTWDTHNSNSQKGCEMGNCLRSQVNLTETKQLLAMITKAGVPGKKVIVGMTSYRRSFKMAEAGCWGPDCLFTGDRLNLDAKKGKCTNTTGYIANAEIEEILKDPGRVVKSFVDSSSHSDILVYDDTEWVGYISSATRKARSALYAAWGLGGASDWASDLQKYHDVPPLAKSWAMFIELTSSREDPKTDHTRNSNWTDSDIKFMESVSSTLHMGAQAHCGQLISDSCISQDCPKGADCPESGPAAQLTWNSLVEIHKLYKDYYNTLYQIAAVVNTALKDLENKFAPIPPEEENNLDLAAY</sequence>
<dbReference type="PROSITE" id="PS51910">
    <property type="entry name" value="GH18_2"/>
    <property type="match status" value="1"/>
</dbReference>
<dbReference type="RefSeq" id="XP_033424559.1">
    <property type="nucleotide sequence ID" value="XM_033574007.1"/>
</dbReference>
<dbReference type="PROSITE" id="PS01095">
    <property type="entry name" value="GH18_1"/>
    <property type="match status" value="1"/>
</dbReference>
<evidence type="ECO:0000256" key="2">
    <source>
        <dbReference type="ARBA" id="ARBA00008682"/>
    </source>
</evidence>
<dbReference type="SUPFAM" id="SSF57016">
    <property type="entry name" value="Plant lectins/antimicrobial peptides"/>
    <property type="match status" value="1"/>
</dbReference>
<comment type="similarity">
    <text evidence="2">Belongs to the glycosyl hydrolase 18 family. Chitinase class V subfamily.</text>
</comment>
<keyword evidence="8" id="KW-0119">Carbohydrate metabolism</keyword>
<evidence type="ECO:0000313" key="13">
    <source>
        <dbReference type="EMBL" id="KAA8645198.1"/>
    </source>
</evidence>
<dbReference type="Gene3D" id="3.20.20.80">
    <property type="entry name" value="Glycosidases"/>
    <property type="match status" value="2"/>
</dbReference>
<accession>A0A5M9MDZ6</accession>
<dbReference type="InterPro" id="IPR053214">
    <property type="entry name" value="LysM12-like"/>
</dbReference>
<dbReference type="Gene3D" id="3.10.50.10">
    <property type="match status" value="1"/>
</dbReference>
<evidence type="ECO:0000256" key="10">
    <source>
        <dbReference type="ARBA" id="ARBA00023326"/>
    </source>
</evidence>
<proteinExistence type="inferred from homology"/>
<keyword evidence="10" id="KW-0624">Polysaccharide degradation</keyword>
<dbReference type="SMART" id="SM00636">
    <property type="entry name" value="Glyco_18"/>
    <property type="match status" value="1"/>
</dbReference>